<gene>
    <name evidence="3" type="ORF">CSCA_2504</name>
</gene>
<accession>A0A0E3JNT8</accession>
<dbReference type="PANTHER" id="PTHR40448:SF1">
    <property type="entry name" value="TWO-COMPONENT SENSOR HISTIDINE KINASE"/>
    <property type="match status" value="1"/>
</dbReference>
<dbReference type="Pfam" id="PF14501">
    <property type="entry name" value="HATPase_c_5"/>
    <property type="match status" value="1"/>
</dbReference>
<dbReference type="PANTHER" id="PTHR40448">
    <property type="entry name" value="TWO-COMPONENT SENSOR HISTIDINE KINASE"/>
    <property type="match status" value="1"/>
</dbReference>
<dbReference type="KEGG" id="csq:CSCA_2504"/>
<reference evidence="3 4" key="1">
    <citation type="journal article" date="2015" name="J. Biotechnol.">
        <title>Complete genome sequence of a malodorant-producing acetogen, Clostridium scatologenes ATCC 25775(T).</title>
        <authorList>
            <person name="Zhu Z."/>
            <person name="Guo T."/>
            <person name="Zheng H."/>
            <person name="Song T."/>
            <person name="Ouyang P."/>
            <person name="Xie J."/>
        </authorList>
    </citation>
    <scope>NUCLEOTIDE SEQUENCE [LARGE SCALE GENOMIC DNA]</scope>
    <source>
        <strain evidence="3 4">ATCC 25775</strain>
    </source>
</reference>
<sequence length="396" mass="45512">MFAYIMNNASINGIEIQIYRISWGIIFAVYSFIVIKERFLKQFFFYLIVASYSSVIFGTANFLEAHIFESFSEKHPYTITNAAAIVQIVFTFPIMFKLIIKQFKKFADSVETDIWKVIWLIPCMFYGMGLIFTTDLSTAESWKHIVTRYMLGTGSFTACYILLKTLKQLADNAALKERFRFIDQQLQMQVKQYRALTENIEQTRKARHDLRHHLLLVKRYLQENRKAELFEYLEEQRQTLPVNVEENVCENTAVNVLACYYIGLAKEKGINTDFKISISREAGILDSDLSIIFGNCIENALEACERMKTGDRFIRVRAGMKMGELVIIIGNSFDGHAILNDGEYRSIKRNGDRGIGISSIQAVVKKYGGESSFEKSDGNLFKVSMVLKTKEEKIAL</sequence>
<dbReference type="CDD" id="cd16935">
    <property type="entry name" value="HATPase_AgrC-ComD-like"/>
    <property type="match status" value="1"/>
</dbReference>
<keyword evidence="3" id="KW-0808">Transferase</keyword>
<dbReference type="STRING" id="1548.CSCA_2504"/>
<dbReference type="Proteomes" id="UP000033115">
    <property type="component" value="Chromosome"/>
</dbReference>
<dbReference type="HOGENOM" id="CLU_020211_14_0_9"/>
<dbReference type="AlphaFoldDB" id="A0A0E3JNT8"/>
<name>A0A0E3JNT8_CLOSL</name>
<dbReference type="GO" id="GO:0042802">
    <property type="term" value="F:identical protein binding"/>
    <property type="evidence" value="ECO:0007669"/>
    <property type="project" value="TreeGrafter"/>
</dbReference>
<feature type="transmembrane region" description="Helical" evidence="1">
    <location>
        <begin position="75"/>
        <end position="96"/>
    </location>
</feature>
<feature type="transmembrane region" description="Helical" evidence="1">
    <location>
        <begin position="146"/>
        <end position="163"/>
    </location>
</feature>
<dbReference type="EMBL" id="CP009933">
    <property type="protein sequence ID" value="AKA69629.1"/>
    <property type="molecule type" value="Genomic_DNA"/>
</dbReference>
<protein>
    <submittedName>
        <fullName evidence="3">Signal transduction histidine kinase regulating citrate/malate metabolism</fullName>
    </submittedName>
</protein>
<feature type="transmembrane region" description="Helical" evidence="1">
    <location>
        <begin position="16"/>
        <end position="36"/>
    </location>
</feature>
<dbReference type="GO" id="GO:0016301">
    <property type="term" value="F:kinase activity"/>
    <property type="evidence" value="ECO:0007669"/>
    <property type="project" value="UniProtKB-KW"/>
</dbReference>
<evidence type="ECO:0000256" key="1">
    <source>
        <dbReference type="SAM" id="Phobius"/>
    </source>
</evidence>
<evidence type="ECO:0000313" key="3">
    <source>
        <dbReference type="EMBL" id="AKA69629.1"/>
    </source>
</evidence>
<dbReference type="InterPro" id="IPR032834">
    <property type="entry name" value="NatK-like_C"/>
</dbReference>
<keyword evidence="4" id="KW-1185">Reference proteome</keyword>
<proteinExistence type="predicted"/>
<feature type="domain" description="Sensor histidine kinase NatK-like C-terminal" evidence="2">
    <location>
        <begin position="288"/>
        <end position="385"/>
    </location>
</feature>
<keyword evidence="1" id="KW-1133">Transmembrane helix</keyword>
<organism evidence="3 4">
    <name type="scientific">Clostridium scatologenes</name>
    <dbReference type="NCBI Taxonomy" id="1548"/>
    <lineage>
        <taxon>Bacteria</taxon>
        <taxon>Bacillati</taxon>
        <taxon>Bacillota</taxon>
        <taxon>Clostridia</taxon>
        <taxon>Eubacteriales</taxon>
        <taxon>Clostridiaceae</taxon>
        <taxon>Clostridium</taxon>
    </lineage>
</organism>
<keyword evidence="1" id="KW-0472">Membrane</keyword>
<evidence type="ECO:0000313" key="4">
    <source>
        <dbReference type="Proteomes" id="UP000033115"/>
    </source>
</evidence>
<evidence type="ECO:0000259" key="2">
    <source>
        <dbReference type="Pfam" id="PF14501"/>
    </source>
</evidence>
<keyword evidence="3" id="KW-0418">Kinase</keyword>
<dbReference type="SUPFAM" id="SSF55874">
    <property type="entry name" value="ATPase domain of HSP90 chaperone/DNA topoisomerase II/histidine kinase"/>
    <property type="match status" value="1"/>
</dbReference>
<feature type="transmembrane region" description="Helical" evidence="1">
    <location>
        <begin position="43"/>
        <end position="63"/>
    </location>
</feature>
<dbReference type="Gene3D" id="3.30.565.10">
    <property type="entry name" value="Histidine kinase-like ATPase, C-terminal domain"/>
    <property type="match status" value="1"/>
</dbReference>
<dbReference type="InterPro" id="IPR036890">
    <property type="entry name" value="HATPase_C_sf"/>
</dbReference>
<feature type="transmembrane region" description="Helical" evidence="1">
    <location>
        <begin position="117"/>
        <end position="134"/>
    </location>
</feature>
<keyword evidence="1" id="KW-0812">Transmembrane</keyword>